<evidence type="ECO:0000259" key="2">
    <source>
        <dbReference type="Pfam" id="PF00675"/>
    </source>
</evidence>
<organism evidence="4 5">
    <name type="scientific">Arthrospiribacter ruber</name>
    <dbReference type="NCBI Taxonomy" id="2487934"/>
    <lineage>
        <taxon>Bacteria</taxon>
        <taxon>Pseudomonadati</taxon>
        <taxon>Bacteroidota</taxon>
        <taxon>Cytophagia</taxon>
        <taxon>Cytophagales</taxon>
        <taxon>Cyclobacteriaceae</taxon>
        <taxon>Arthrospiribacter</taxon>
    </lineage>
</organism>
<evidence type="ECO:0000256" key="1">
    <source>
        <dbReference type="SAM" id="SignalP"/>
    </source>
</evidence>
<protein>
    <submittedName>
        <fullName evidence="4">Insulinase family protein</fullName>
    </submittedName>
</protein>
<feature type="domain" description="Peptidase M16 N-terminal" evidence="2">
    <location>
        <begin position="74"/>
        <end position="164"/>
    </location>
</feature>
<dbReference type="InterPro" id="IPR007863">
    <property type="entry name" value="Peptidase_M16_C"/>
</dbReference>
<comment type="caution">
    <text evidence="4">The sequence shown here is derived from an EMBL/GenBank/DDBJ whole genome shotgun (WGS) entry which is preliminary data.</text>
</comment>
<gene>
    <name evidence="4" type="ORF">EGN73_20300</name>
</gene>
<evidence type="ECO:0000259" key="3">
    <source>
        <dbReference type="Pfam" id="PF05193"/>
    </source>
</evidence>
<evidence type="ECO:0000313" key="5">
    <source>
        <dbReference type="Proteomes" id="UP000727490"/>
    </source>
</evidence>
<proteinExistence type="predicted"/>
<dbReference type="InterPro" id="IPR011765">
    <property type="entry name" value="Pept_M16_N"/>
</dbReference>
<dbReference type="PANTHER" id="PTHR11851:SF224">
    <property type="entry name" value="PROCESSING PROTEASE"/>
    <property type="match status" value="1"/>
</dbReference>
<feature type="domain" description="Peptidase M16 C-terminal" evidence="3">
    <location>
        <begin position="197"/>
        <end position="376"/>
    </location>
</feature>
<dbReference type="PANTHER" id="PTHR11851">
    <property type="entry name" value="METALLOPROTEASE"/>
    <property type="match status" value="1"/>
</dbReference>
<feature type="signal peptide" evidence="1">
    <location>
        <begin position="1"/>
        <end position="19"/>
    </location>
</feature>
<name>A0A951MI40_9BACT</name>
<dbReference type="AlphaFoldDB" id="A0A951MI40"/>
<feature type="chain" id="PRO_5037108494" evidence="1">
    <location>
        <begin position="20"/>
        <end position="680"/>
    </location>
</feature>
<keyword evidence="5" id="KW-1185">Reference proteome</keyword>
<accession>A0A951MI40</accession>
<dbReference type="InterPro" id="IPR050361">
    <property type="entry name" value="MPP/UQCRC_Complex"/>
</dbReference>
<dbReference type="Pfam" id="PF05193">
    <property type="entry name" value="Peptidase_M16_C"/>
    <property type="match status" value="1"/>
</dbReference>
<sequence>MKKLFIYFIMALFATSAVAQVDRSKMPEPGPAPEIKLGNAESFTLDNGLKVFVVQNSKLPRVSYTLIIDRDPVLEGDKAGMLGFVGDMLTAGTTNRPKDEFNEEIDFLGARISGSSTSLSASTLTKNQEKVLELMADVLYNAVFPEEELEKLKTMVKSSLALQKNDPNGISNTLTTKLAYGTDHPYGEVSTEKTVDNVTVDDIKQYVNTFFRPNIAYLAIVGDVDLATAKSLVDKHFSKWEKAEVPTFEYDMPQPPSENVVALVDRSSSQQSVINVTYPIENSLASEDYLANRIVGFVLGGGASSRLFMNLREDKSWTYGANASIGQDELVATFSAFSSVRGSATDSAVNEFIYEIRNLRDNGITEEELASAKANLSGSFGRSLESPSTIANFFLNIERYNLPQDYYTTYLQRLNALTVDQVNAAAKRILKPENMYITVVGNGSEVQEGLMAFGEVQRFNNTGEPEVTVAVDDSITPEAVIQAYLSAIGGADNAKSIKTSKIESSAEIQGMKLDMSYVYDEENQAFSNKVSMMGNVASHTVIKDGKAKVTAMGQSQELTDEQFEAAKMSMFIFPELHYDLMGYTMEIDGIHDVDGEQAYKLVISNPTGAKTINYYSVDSGLKLKSESAETGEMLFAEYQDVDGVKYPMLTVLKSPMIPMPLEAKVEKVEFNVPIAEEDMN</sequence>
<reference evidence="4 5" key="1">
    <citation type="journal article" date="2020" name="Syst. Appl. Microbiol.">
        <title>Arthrospiribacter ruber gen. nov., sp. nov., a novel bacterium isolated from Arthrospira cultures.</title>
        <authorList>
            <person name="Waleron M."/>
            <person name="Misztak A."/>
            <person name="Waleron M.M."/>
            <person name="Furmaniak M."/>
            <person name="Mrozik A."/>
            <person name="Waleron K."/>
        </authorList>
    </citation>
    <scope>NUCLEOTIDE SEQUENCE [LARGE SCALE GENOMIC DNA]</scope>
    <source>
        <strain evidence="4 5">DPMB0001</strain>
    </source>
</reference>
<dbReference type="RefSeq" id="WP_219293749.1">
    <property type="nucleotide sequence ID" value="NZ_RPHB01000011.1"/>
</dbReference>
<dbReference type="Proteomes" id="UP000727490">
    <property type="component" value="Unassembled WGS sequence"/>
</dbReference>
<evidence type="ECO:0000313" key="4">
    <source>
        <dbReference type="EMBL" id="MBW3470140.1"/>
    </source>
</evidence>
<keyword evidence="1" id="KW-0732">Signal</keyword>
<dbReference type="EMBL" id="RPHB01000011">
    <property type="protein sequence ID" value="MBW3470140.1"/>
    <property type="molecule type" value="Genomic_DNA"/>
</dbReference>
<dbReference type="Pfam" id="PF00675">
    <property type="entry name" value="Peptidase_M16"/>
    <property type="match status" value="1"/>
</dbReference>